<accession>A0ABY0FK62</accession>
<gene>
    <name evidence="1" type="ORF">G6CMJM_00542</name>
</gene>
<dbReference type="EMBL" id="PRLK01000009">
    <property type="protein sequence ID" value="RYC72388.1"/>
    <property type="molecule type" value="Genomic_DNA"/>
</dbReference>
<organism evidence="1 2">
    <name type="scientific">Candidatus Nanogingivalis gingivitcus</name>
    <dbReference type="NCBI Taxonomy" id="2171992"/>
    <lineage>
        <taxon>Bacteria</taxon>
        <taxon>Candidatus Saccharimonadota</taxon>
        <taxon>Candidatus Nanosyncoccalia</taxon>
        <taxon>Candidatus Nanogingivales</taxon>
        <taxon>Candidatus Nanogingivalaceae</taxon>
        <taxon>Candidatus Nanogingivalis</taxon>
    </lineage>
</organism>
<reference evidence="1 2" key="1">
    <citation type="journal article" date="2018" name="bioRxiv">
        <title>Evidence of independent acquisition and adaption of ultra-small bacteria to human hosts across the highly diverse yet reduced genomes of the phylum Saccharibacteria.</title>
        <authorList>
            <person name="McLean J.S."/>
            <person name="Bor B."/>
            <person name="To T.T."/>
            <person name="Liu Q."/>
            <person name="Kearns K.A."/>
            <person name="Solden L.M."/>
            <person name="Wrighton K.C."/>
            <person name="He X."/>
            <person name="Shi W."/>
        </authorList>
    </citation>
    <scope>NUCLEOTIDE SEQUENCE [LARGE SCALE GENOMIC DNA]</scope>
    <source>
        <strain evidence="1 2">TM7_CMJM_G6_1_HOT_870</strain>
    </source>
</reference>
<dbReference type="Proteomes" id="UP001190925">
    <property type="component" value="Unassembled WGS sequence"/>
</dbReference>
<comment type="caution">
    <text evidence="1">The sequence shown here is derived from an EMBL/GenBank/DDBJ whole genome shotgun (WGS) entry which is preliminary data.</text>
</comment>
<sequence length="106" mass="12668">MRKIKYNNVTIEDIEYAFFLDGQRKDRKKLEVLFSLKPSIHKTIKIYELSEIKYINDQIVVLRGIGNMLYRVGVDSHIKPIRFRIKYNHITKKVIGFQHYPINSVE</sequence>
<protein>
    <submittedName>
        <fullName evidence="1">Uncharacterized protein</fullName>
    </submittedName>
</protein>
<reference evidence="1 2" key="2">
    <citation type="journal article" date="2020" name="Cell Rep.">
        <title>Acquisition and Adaptation of Ultra-small Parasitic Reduced Genome Bacteria to Mammalian Hosts.</title>
        <authorList>
            <person name="McLean J.S."/>
            <person name="Bor B."/>
            <person name="Kerns K.A."/>
            <person name="Liu Q."/>
            <person name="To T.T."/>
            <person name="Solden L."/>
            <person name="Hendrickson E.L."/>
            <person name="Wrighton K."/>
            <person name="Shi W."/>
            <person name="He X."/>
        </authorList>
    </citation>
    <scope>NUCLEOTIDE SEQUENCE [LARGE SCALE GENOMIC DNA]</scope>
    <source>
        <strain evidence="1 2">TM7_CMJM_G6_1_HOT_870</strain>
    </source>
</reference>
<name>A0ABY0FK62_9BACT</name>
<evidence type="ECO:0000313" key="1">
    <source>
        <dbReference type="EMBL" id="RYC72388.1"/>
    </source>
</evidence>
<keyword evidence="2" id="KW-1185">Reference proteome</keyword>
<dbReference type="RefSeq" id="WP_129718937.1">
    <property type="nucleotide sequence ID" value="NZ_PRLK01000009.1"/>
</dbReference>
<evidence type="ECO:0000313" key="2">
    <source>
        <dbReference type="Proteomes" id="UP001190925"/>
    </source>
</evidence>
<proteinExistence type="predicted"/>